<feature type="domain" description="CDC48 N-terminal subdomain" evidence="6">
    <location>
        <begin position="7"/>
        <end position="91"/>
    </location>
</feature>
<evidence type="ECO:0000313" key="8">
    <source>
        <dbReference type="Proteomes" id="UP001500689"/>
    </source>
</evidence>
<comment type="similarity">
    <text evidence="3">Belongs to the AAA ATPase family.</text>
</comment>
<comment type="caution">
    <text evidence="7">The sequence shown here is derived from an EMBL/GenBank/DDBJ whole genome shotgun (WGS) entry which is preliminary data.</text>
</comment>
<keyword evidence="1 3" id="KW-0547">Nucleotide-binding</keyword>
<gene>
    <name evidence="7" type="ORF">GCM10022222_44060</name>
</gene>
<dbReference type="PANTHER" id="PTHR23077:SF171">
    <property type="entry name" value="NUCLEAR VALOSIN-CONTAINING PROTEIN-LIKE"/>
    <property type="match status" value="1"/>
</dbReference>
<dbReference type="InterPro" id="IPR003960">
    <property type="entry name" value="ATPase_AAA_CS"/>
</dbReference>
<dbReference type="InterPro" id="IPR003593">
    <property type="entry name" value="AAA+_ATPase"/>
</dbReference>
<dbReference type="InterPro" id="IPR041569">
    <property type="entry name" value="AAA_lid_3"/>
</dbReference>
<reference evidence="8" key="1">
    <citation type="journal article" date="2019" name="Int. J. Syst. Evol. Microbiol.">
        <title>The Global Catalogue of Microorganisms (GCM) 10K type strain sequencing project: providing services to taxonomists for standard genome sequencing and annotation.</title>
        <authorList>
            <consortium name="The Broad Institute Genomics Platform"/>
            <consortium name="The Broad Institute Genome Sequencing Center for Infectious Disease"/>
            <person name="Wu L."/>
            <person name="Ma J."/>
        </authorList>
    </citation>
    <scope>NUCLEOTIDE SEQUENCE [LARGE SCALE GENOMIC DNA]</scope>
    <source>
        <strain evidence="8">JCM 16898</strain>
    </source>
</reference>
<evidence type="ECO:0000259" key="4">
    <source>
        <dbReference type="SMART" id="SM00382"/>
    </source>
</evidence>
<dbReference type="Proteomes" id="UP001500689">
    <property type="component" value="Unassembled WGS sequence"/>
</dbReference>
<dbReference type="PANTHER" id="PTHR23077">
    <property type="entry name" value="AAA-FAMILY ATPASE"/>
    <property type="match status" value="1"/>
</dbReference>
<accession>A0ABP6WUF0</accession>
<dbReference type="Gene3D" id="1.10.8.60">
    <property type="match status" value="2"/>
</dbReference>
<dbReference type="RefSeq" id="WP_344862690.1">
    <property type="nucleotide sequence ID" value="NZ_BAAAZN010000009.1"/>
</dbReference>
<dbReference type="Gene3D" id="3.40.50.300">
    <property type="entry name" value="P-loop containing nucleotide triphosphate hydrolases"/>
    <property type="match status" value="2"/>
</dbReference>
<dbReference type="Pfam" id="PF00004">
    <property type="entry name" value="AAA"/>
    <property type="match status" value="2"/>
</dbReference>
<keyword evidence="2 3" id="KW-0067">ATP-binding</keyword>
<organism evidence="7 8">
    <name type="scientific">Amycolatopsis ultiminotia</name>
    <dbReference type="NCBI Taxonomy" id="543629"/>
    <lineage>
        <taxon>Bacteria</taxon>
        <taxon>Bacillati</taxon>
        <taxon>Actinomycetota</taxon>
        <taxon>Actinomycetes</taxon>
        <taxon>Pseudonocardiales</taxon>
        <taxon>Pseudonocardiaceae</taxon>
        <taxon>Amycolatopsis</taxon>
    </lineage>
</organism>
<evidence type="ECO:0000256" key="2">
    <source>
        <dbReference type="ARBA" id="ARBA00022840"/>
    </source>
</evidence>
<evidence type="ECO:0000256" key="1">
    <source>
        <dbReference type="ARBA" id="ARBA00022741"/>
    </source>
</evidence>
<name>A0ABP6WUF0_9PSEU</name>
<keyword evidence="8" id="KW-1185">Reference proteome</keyword>
<dbReference type="EMBL" id="BAAAZN010000009">
    <property type="protein sequence ID" value="GAA3555641.1"/>
    <property type="molecule type" value="Genomic_DNA"/>
</dbReference>
<dbReference type="InterPro" id="IPR003959">
    <property type="entry name" value="ATPase_AAA_core"/>
</dbReference>
<evidence type="ECO:0000259" key="5">
    <source>
        <dbReference type="SMART" id="SM01072"/>
    </source>
</evidence>
<dbReference type="CDD" id="cd19511">
    <property type="entry name" value="RecA-like_CDC48_r2-like"/>
    <property type="match status" value="1"/>
</dbReference>
<dbReference type="InterPro" id="IPR050168">
    <property type="entry name" value="AAA_ATPase_domain"/>
</dbReference>
<dbReference type="InterPro" id="IPR009010">
    <property type="entry name" value="Asp_de-COase-like_dom_sf"/>
</dbReference>
<dbReference type="InterPro" id="IPR003338">
    <property type="entry name" value="CDC4_N-term_subdom"/>
</dbReference>
<dbReference type="Pfam" id="PF17862">
    <property type="entry name" value="AAA_lid_3"/>
    <property type="match status" value="2"/>
</dbReference>
<dbReference type="SMART" id="SM00382">
    <property type="entry name" value="AAA"/>
    <property type="match status" value="2"/>
</dbReference>
<feature type="domain" description="AAA+ ATPase" evidence="4">
    <location>
        <begin position="532"/>
        <end position="669"/>
    </location>
</feature>
<evidence type="ECO:0000313" key="7">
    <source>
        <dbReference type="EMBL" id="GAA3555641.1"/>
    </source>
</evidence>
<dbReference type="SMART" id="SM01072">
    <property type="entry name" value="CDC48_2"/>
    <property type="match status" value="1"/>
</dbReference>
<dbReference type="SUPFAM" id="SSF50692">
    <property type="entry name" value="ADC-like"/>
    <property type="match status" value="1"/>
</dbReference>
<dbReference type="InterPro" id="IPR004201">
    <property type="entry name" value="Cdc48_dom2"/>
</dbReference>
<dbReference type="SMART" id="SM01073">
    <property type="entry name" value="CDC48_N"/>
    <property type="match status" value="1"/>
</dbReference>
<dbReference type="PROSITE" id="PS00674">
    <property type="entry name" value="AAA"/>
    <property type="match status" value="1"/>
</dbReference>
<protein>
    <submittedName>
        <fullName evidence="7">AAA family ATPase</fullName>
    </submittedName>
</protein>
<sequence>MSDPQITLTVRHTPSALDSRRGVVRLHPEVLDALGLRAWDVVHLTGARRSAALAAPAEEASTPGVVLADDVTMSNLGITEGGEVVVTPAEVTAARTVTVSGSRLAAASVPPQTLRLALTGKVLTRGDAVSLLPQDLSPAPGSDVAAVRGQLSRVIGTTWTNELLTVTATEPDDAVVVGPSTVVSWRDGARTGEPAGTQQPPVRTATALVRSTAVTAAEDYLEAEIVEEVVTGAGEEEPVPPVADLVGAEGTARKLAEWFDLAFHRRDLLARLGTSAQLGVLLSGPEGVGKATLVRSVAKAEKVRVVTLTAPNIAVLEPGAAHGRLREAIELAAEGDGPGVLLINDIDALLPATQPPPVATVVLEELRGALRRSGLAVVATTARAEAADPRLRATDLLDRELSLPLPDARTRVQLLRVLLRDVPVEPAADLGVLAERTPGFVAADLLALRRDAALRAALRQRDVDEPRISQQDLLDALATVRPISLSTSDNLATGGLTLDDVGNMTSVKEALTETVLWPLRYPDSFARLGVEPPRGVLLYGPPGGGKTFLVRALAGAGALNVFAIKGAELLDKWVGESERAVRDLFRRAAEAAPALIFLDEIDALAPRRGQSSDSGVADRVVAALLTELDGVEPMREVVVLGATNRPELVDPALLRPGRLERRIYVPPPDAESRVAILSATAKHTPLASDVDLPAVAEALEGYSAADCAALIREAALTAMRESLEAREVTAAHLERARSVVRPSLDPTQLAELAAYAQAQQER</sequence>
<dbReference type="Gene3D" id="2.40.40.20">
    <property type="match status" value="1"/>
</dbReference>
<dbReference type="Pfam" id="PF02359">
    <property type="entry name" value="CDC48_N"/>
    <property type="match status" value="1"/>
</dbReference>
<evidence type="ECO:0000256" key="3">
    <source>
        <dbReference type="RuleBase" id="RU003651"/>
    </source>
</evidence>
<dbReference type="InterPro" id="IPR027417">
    <property type="entry name" value="P-loop_NTPase"/>
</dbReference>
<dbReference type="SUPFAM" id="SSF52540">
    <property type="entry name" value="P-loop containing nucleoside triphosphate hydrolases"/>
    <property type="match status" value="2"/>
</dbReference>
<feature type="domain" description="CDC48" evidence="5">
    <location>
        <begin position="108"/>
        <end position="192"/>
    </location>
</feature>
<evidence type="ECO:0000259" key="6">
    <source>
        <dbReference type="SMART" id="SM01073"/>
    </source>
</evidence>
<feature type="domain" description="AAA+ ATPase" evidence="4">
    <location>
        <begin position="276"/>
        <end position="407"/>
    </location>
</feature>
<proteinExistence type="inferred from homology"/>